<feature type="domain" description="Integrase catalytic" evidence="2">
    <location>
        <begin position="233"/>
        <end position="397"/>
    </location>
</feature>
<dbReference type="InterPro" id="IPR048020">
    <property type="entry name" value="Transpos_IS3"/>
</dbReference>
<dbReference type="InterPro" id="IPR012337">
    <property type="entry name" value="RNaseH-like_sf"/>
</dbReference>
<dbReference type="PANTHER" id="PTHR46889">
    <property type="entry name" value="TRANSPOSASE INSF FOR INSERTION SEQUENCE IS3B-RELATED"/>
    <property type="match status" value="1"/>
</dbReference>
<dbReference type="GO" id="GO:0003677">
    <property type="term" value="F:DNA binding"/>
    <property type="evidence" value="ECO:0007669"/>
    <property type="project" value="InterPro"/>
</dbReference>
<dbReference type="GO" id="GO:0015074">
    <property type="term" value="P:DNA integration"/>
    <property type="evidence" value="ECO:0007669"/>
    <property type="project" value="InterPro"/>
</dbReference>
<dbReference type="RefSeq" id="WP_103025508.1">
    <property type="nucleotide sequence ID" value="NZ_JAAWVG010000046.1"/>
</dbReference>
<dbReference type="Proteomes" id="UP000271222">
    <property type="component" value="Unassembled WGS sequence"/>
</dbReference>
<sequence length="411" mass="47341">MNKTNKFSPEVRERAVRMVQEHRGEYPSLWAAVESIAPKIGCVPQTLLDWVKREEVDDGQRDGLTSSERERLKALEREVKELRRANEILKTASAFFCAGGARPPTQVVKAYIDRYRDAYGVEPICKVLQIAPSCYRRHAARLRNPALRCKRAQRDDALIPDIERVWHANWQVYGADKVWKQMNREGIRVARCTVERLMKRQGLQGVRRGKVVRTTTPDTSAPCPFDRVQRVFKAERPNQLWVSDFTYVSTWQGWLYVAFVIDVFARRIVGWRVSSTMRTDFVLDALEQALYDRQPDSSDALVHHSDRGSQYLSIRYTERLAEAGIEPSVGSRGDSYDNALAETINGLYKAELIHRRAPWKSRESVELATLQWVHWFNHIRLLEPIGYIPPAEAEANYWRQLASEAIAVVST</sequence>
<dbReference type="NCBIfam" id="NF033516">
    <property type="entry name" value="transpos_IS3"/>
    <property type="match status" value="1"/>
</dbReference>
<accession>A0A454TK93</accession>
<dbReference type="OrthoDB" id="5365969at2"/>
<dbReference type="GO" id="GO:0004803">
    <property type="term" value="F:transposase activity"/>
    <property type="evidence" value="ECO:0007669"/>
    <property type="project" value="InterPro"/>
</dbReference>
<evidence type="ECO:0000256" key="1">
    <source>
        <dbReference type="SAM" id="Coils"/>
    </source>
</evidence>
<dbReference type="InterPro" id="IPR036388">
    <property type="entry name" value="WH-like_DNA-bd_sf"/>
</dbReference>
<comment type="caution">
    <text evidence="3">The sequence shown here is derived from an EMBL/GenBank/DDBJ whole genome shotgun (WGS) entry which is preliminary data.</text>
</comment>
<evidence type="ECO:0000259" key="2">
    <source>
        <dbReference type="PROSITE" id="PS50994"/>
    </source>
</evidence>
<feature type="coiled-coil region" evidence="1">
    <location>
        <begin position="65"/>
        <end position="92"/>
    </location>
</feature>
<proteinExistence type="predicted"/>
<dbReference type="Gene3D" id="1.10.10.10">
    <property type="entry name" value="Winged helix-like DNA-binding domain superfamily/Winged helix DNA-binding domain"/>
    <property type="match status" value="1"/>
</dbReference>
<dbReference type="InterPro" id="IPR036397">
    <property type="entry name" value="RNaseH_sf"/>
</dbReference>
<dbReference type="Pfam" id="PF13276">
    <property type="entry name" value="HTH_21"/>
    <property type="match status" value="1"/>
</dbReference>
<dbReference type="InterPro" id="IPR009057">
    <property type="entry name" value="Homeodomain-like_sf"/>
</dbReference>
<keyword evidence="1" id="KW-0175">Coiled coil</keyword>
<dbReference type="PROSITE" id="PS50994">
    <property type="entry name" value="INTEGRASE"/>
    <property type="match status" value="1"/>
</dbReference>
<evidence type="ECO:0000313" key="3">
    <source>
        <dbReference type="EMBL" id="RNM02163.1"/>
    </source>
</evidence>
<dbReference type="SUPFAM" id="SSF53098">
    <property type="entry name" value="Ribonuclease H-like"/>
    <property type="match status" value="1"/>
</dbReference>
<dbReference type="GO" id="GO:0006313">
    <property type="term" value="P:DNA transposition"/>
    <property type="evidence" value="ECO:0007669"/>
    <property type="project" value="InterPro"/>
</dbReference>
<dbReference type="EMBL" id="RJTL01000050">
    <property type="protein sequence ID" value="RNM02163.1"/>
    <property type="molecule type" value="Genomic_DNA"/>
</dbReference>
<gene>
    <name evidence="3" type="ORF">EGA29_22605</name>
</gene>
<dbReference type="InterPro" id="IPR025948">
    <property type="entry name" value="HTH-like_dom"/>
</dbReference>
<dbReference type="InterPro" id="IPR050900">
    <property type="entry name" value="Transposase_IS3/IS150/IS904"/>
</dbReference>
<dbReference type="Pfam" id="PF00665">
    <property type="entry name" value="rve"/>
    <property type="match status" value="1"/>
</dbReference>
<dbReference type="Pfam" id="PF01527">
    <property type="entry name" value="HTH_Tnp_1"/>
    <property type="match status" value="1"/>
</dbReference>
<dbReference type="SUPFAM" id="SSF46689">
    <property type="entry name" value="Homeodomain-like"/>
    <property type="match status" value="1"/>
</dbReference>
<dbReference type="InterPro" id="IPR001584">
    <property type="entry name" value="Integrase_cat-core"/>
</dbReference>
<dbReference type="Pfam" id="PF13333">
    <property type="entry name" value="rve_2"/>
    <property type="match status" value="1"/>
</dbReference>
<reference evidence="3 4" key="1">
    <citation type="submission" date="2018-10" db="EMBL/GenBank/DDBJ databases">
        <title>Draft Genome Sequence of Ralstonia pseudosolanacearum (R. solanacearum phylotype I) Strain Tg03 Isolated from Luffa cylindrica in China.</title>
        <authorList>
            <person name="Yuan G.-Q."/>
            <person name="Li Q.-Q."/>
            <person name="Zhang Y.-W."/>
        </authorList>
    </citation>
    <scope>NUCLEOTIDE SEQUENCE [LARGE SCALE GENOMIC DNA]</scope>
    <source>
        <strain evidence="3 4">Tg03</strain>
    </source>
</reference>
<protein>
    <submittedName>
        <fullName evidence="3">IS3 family transposase</fullName>
    </submittedName>
</protein>
<dbReference type="Gene3D" id="3.30.420.10">
    <property type="entry name" value="Ribonuclease H-like superfamily/Ribonuclease H"/>
    <property type="match status" value="1"/>
</dbReference>
<dbReference type="InterPro" id="IPR002514">
    <property type="entry name" value="Transposase_8"/>
</dbReference>
<dbReference type="AlphaFoldDB" id="A0A454TK93"/>
<evidence type="ECO:0000313" key="4">
    <source>
        <dbReference type="Proteomes" id="UP000271222"/>
    </source>
</evidence>
<organism evidence="3 4">
    <name type="scientific">Ralstonia pseudosolanacearum</name>
    <dbReference type="NCBI Taxonomy" id="1310165"/>
    <lineage>
        <taxon>Bacteria</taxon>
        <taxon>Pseudomonadati</taxon>
        <taxon>Pseudomonadota</taxon>
        <taxon>Betaproteobacteria</taxon>
        <taxon>Burkholderiales</taxon>
        <taxon>Burkholderiaceae</taxon>
        <taxon>Ralstonia</taxon>
        <taxon>Ralstonia solanacearum species complex</taxon>
    </lineage>
</organism>
<dbReference type="PANTHER" id="PTHR46889:SF5">
    <property type="entry name" value="INTEGRASE PROTEIN"/>
    <property type="match status" value="1"/>
</dbReference>
<name>A0A454TK93_9RALS</name>